<feature type="domain" description="Disease resistance protein At4g27190-like leucine-rich repeats" evidence="9">
    <location>
        <begin position="1263"/>
        <end position="1309"/>
    </location>
</feature>
<dbReference type="RefSeq" id="XP_022753321.1">
    <property type="nucleotide sequence ID" value="XM_022897586.1"/>
</dbReference>
<dbReference type="Pfam" id="PF23247">
    <property type="entry name" value="LRR_RPS2"/>
    <property type="match status" value="8"/>
</dbReference>
<accession>A0A6P5ZLX5</accession>
<dbReference type="InterPro" id="IPR036388">
    <property type="entry name" value="WH-like_DNA-bd_sf"/>
</dbReference>
<name>A0A6P5ZLX5_DURZI</name>
<dbReference type="KEGG" id="dzi:111301709"/>
<feature type="domain" description="Disease resistance protein At4g27190-like leucine-rich repeats" evidence="9">
    <location>
        <begin position="1016"/>
        <end position="1061"/>
    </location>
</feature>
<dbReference type="Pfam" id="PF00931">
    <property type="entry name" value="NB-ARC"/>
    <property type="match status" value="1"/>
</dbReference>
<protein>
    <submittedName>
        <fullName evidence="11 12">Disease resistance protein At4g27190-like isoform X1</fullName>
    </submittedName>
</protein>
<evidence type="ECO:0000256" key="5">
    <source>
        <dbReference type="ARBA" id="ARBA00022821"/>
    </source>
</evidence>
<evidence type="ECO:0000313" key="11">
    <source>
        <dbReference type="RefSeq" id="XP_022753321.1"/>
    </source>
</evidence>
<dbReference type="InterPro" id="IPR050905">
    <property type="entry name" value="Plant_NBS-LRR"/>
</dbReference>
<evidence type="ECO:0000313" key="12">
    <source>
        <dbReference type="RefSeq" id="XP_022753322.1"/>
    </source>
</evidence>
<feature type="coiled-coil region" evidence="7">
    <location>
        <begin position="40"/>
        <end position="74"/>
    </location>
</feature>
<dbReference type="GO" id="GO:0043531">
    <property type="term" value="F:ADP binding"/>
    <property type="evidence" value="ECO:0007669"/>
    <property type="project" value="InterPro"/>
</dbReference>
<keyword evidence="6" id="KW-0067">ATP-binding</keyword>
<dbReference type="InterPro" id="IPR042197">
    <property type="entry name" value="Apaf_helical"/>
</dbReference>
<keyword evidence="7" id="KW-0175">Coiled coil</keyword>
<proteinExistence type="inferred from homology"/>
<feature type="domain" description="Disease resistance protein At4g27190-like leucine-rich repeats" evidence="9">
    <location>
        <begin position="1141"/>
        <end position="1193"/>
    </location>
</feature>
<feature type="domain" description="Disease resistance protein At4g27190-like leucine-rich repeats" evidence="9">
    <location>
        <begin position="1344"/>
        <end position="1387"/>
    </location>
</feature>
<keyword evidence="5" id="KW-0611">Plant defense</keyword>
<keyword evidence="10" id="KW-1185">Reference proteome</keyword>
<dbReference type="GO" id="GO:0005524">
    <property type="term" value="F:ATP binding"/>
    <property type="evidence" value="ECO:0007669"/>
    <property type="project" value="UniProtKB-KW"/>
</dbReference>
<evidence type="ECO:0000256" key="1">
    <source>
        <dbReference type="ARBA" id="ARBA00008894"/>
    </source>
</evidence>
<gene>
    <name evidence="11 12 13" type="primary">LOC111301709</name>
</gene>
<evidence type="ECO:0000256" key="2">
    <source>
        <dbReference type="ARBA" id="ARBA00022614"/>
    </source>
</evidence>
<dbReference type="Proteomes" id="UP000515121">
    <property type="component" value="Unplaced"/>
</dbReference>
<keyword evidence="2" id="KW-0433">Leucine-rich repeat</keyword>
<evidence type="ECO:0000256" key="6">
    <source>
        <dbReference type="ARBA" id="ARBA00022840"/>
    </source>
</evidence>
<sequence length="1529" mass="172887">MACGFCEDALSNCVGTLLVDWVAKPVGRQFNYICCFHNNVEMLKEKKHELIGARARLQHKIEDAKRQLLAIEDDAGGLLSKADKILPNLETLESEIQKNKRCFNWCPDWIWRYRLSKKAMKNTLVICKLLVKFDQLGTVGYRSTSAIPTIEFLSSKDFTVSKSSKKAFDQIIEALQHDKVSMIGLWGMAGVGKTTLVREVGTHAEKFKLFDKVVIATVTQKPNAETIQDEIAKYLDFNMKNERGRKSRQEFWLKLQKLQKDKRILIILDDVWAKIDLKENIGIPFAEDHKGCKILLTTRRRQVCDAMECQRTIPLGCLEDNEARALFNAKAGLSDSSVASIKDVATKVIKKCQGLPIAIVTLASALKGKNLHRWEAAYRRLNNRRLDDIEDIDEKNAYLVLEVSFDYLNDKETKMCFLLCSLFPEDYEIYVEELVRYAWGIELYKGMGSIQVVRSEVLAAMDILKDSCLLLNCGERHVKMHDLVRDFALWIASNRTEFSFMIKSDVVESWPKDESFEPYKAVSFKTSWIVELPKRLLCPNLKILVLGGDEKMTTSSEFFEGMTALKVCALNSRLISPDAFQFQTNLTTLHLESCKLLDISVLGQLKKLEVLSFSCSDIKELPEEIGDLDNLKLLDLSYCEELQRIPSQLIRRLSKLEELYLHGCQLLKWATESTVRGERFASLSELNSFSNLIVLSLEVSSEDIPRDFVFCKLQRFYVCLGFGFSNFYGLKMDSEICPFSRSLKIEGSVIEACKQLLGDTKSLNLKDMVGYPNLVPSLESGQVVFSELTSLGIESCEHMKCLIDTTKQQVLTNAIPILQSLESLEVESCNEMQVLFQIAEVRSIQQGTSHRVSLQSLKVVRIDNCNKLRYLFPTSVAQSLGQLEELHISDCLELEEIIPKTEVSNINLQSLREVHVSGCNNLTSLSSLSHGQILEKLTTLRIRDCSRLEYTFPISMAEGLPQLNKVTLEGLPEFKGRDGNDIVLTLPSLQELEMRECTQFIISAEIQIAELRSIQEGTSHHVSLQSLKVVSIYNCNKLRYLFPTSVAQSLGQLEELHISYCLELEEIIPKTEVSNINLPSPREVFIAELRSIQEGPSHHVSLQSLKFVRTRNCNKLRYLFPTSVAQSLGQLEVLHISDCLELEEIIPKTEVSNINLQSLREVHVSGCNNLTSLSSLSHCQSLEKLTTLTIRDCSRLEYTFPISMAEGLPQLNKVTLEGLPEFKGRDGNDIVLTLPSLQELEMRECTQFIISAEIQIAELRSIQEGPSHHVSLQSLKFVRIHNCNKLRYLFPTSVAQSLGQLEVLLISDCLELEEIIPKTEVSNINLPSPREVFIAEVRSIQEGTSHHVSLQSLKVAIIDNCNKLRYLFPTSVAKSLGQLENLKISYCLKLEEIIPKTEVSNINLQSLRKVHVKACKNLTSLSSLSHGQSLEKLTKLRIRDCSRLEYTFPISIAEGLPQLNKVTLERLPELKGRDGNDIVLTVPSLQELCVADCPQLTSFIISDKIQVSLFICVFTLSTMLVGGIERVEE</sequence>
<dbReference type="InterPro" id="IPR027417">
    <property type="entry name" value="P-loop_NTPase"/>
</dbReference>
<evidence type="ECO:0000313" key="10">
    <source>
        <dbReference type="Proteomes" id="UP000515121"/>
    </source>
</evidence>
<keyword evidence="4" id="KW-0547">Nucleotide-binding</keyword>
<dbReference type="PANTHER" id="PTHR33463:SF203">
    <property type="entry name" value="AAA+ ATPASE DOMAIN-CONTAINING PROTEIN"/>
    <property type="match status" value="1"/>
</dbReference>
<evidence type="ECO:0000259" key="9">
    <source>
        <dbReference type="Pfam" id="PF23247"/>
    </source>
</evidence>
<dbReference type="Gene3D" id="1.10.8.430">
    <property type="entry name" value="Helical domain of apoptotic protease-activating factors"/>
    <property type="match status" value="1"/>
</dbReference>
<dbReference type="GeneID" id="111301709"/>
<dbReference type="RefSeq" id="XP_022753322.1">
    <property type="nucleotide sequence ID" value="XM_022897587.1"/>
</dbReference>
<dbReference type="OrthoDB" id="968803at2759"/>
<dbReference type="Gene3D" id="3.80.10.10">
    <property type="entry name" value="Ribonuclease Inhibitor"/>
    <property type="match status" value="4"/>
</dbReference>
<reference evidence="11 12" key="1">
    <citation type="submission" date="2025-04" db="UniProtKB">
        <authorList>
            <consortium name="RefSeq"/>
        </authorList>
    </citation>
    <scope>IDENTIFICATION</scope>
    <source>
        <tissue evidence="11 12">Fruit stalk</tissue>
    </source>
</reference>
<dbReference type="SUPFAM" id="SSF52047">
    <property type="entry name" value="RNI-like"/>
    <property type="match status" value="2"/>
</dbReference>
<evidence type="ECO:0000256" key="7">
    <source>
        <dbReference type="SAM" id="Coils"/>
    </source>
</evidence>
<feature type="domain" description="Disease resistance protein At4g27190-like leucine-rich repeats" evidence="9">
    <location>
        <begin position="1389"/>
        <end position="1441"/>
    </location>
</feature>
<dbReference type="Gene3D" id="1.10.10.10">
    <property type="entry name" value="Winged helix-like DNA-binding domain superfamily/Winged helix DNA-binding domain"/>
    <property type="match status" value="1"/>
</dbReference>
<feature type="domain" description="Disease resistance protein At4g27190-like leucine-rich repeats" evidence="9">
    <location>
        <begin position="849"/>
        <end position="891"/>
    </location>
</feature>
<organism evidence="10 11">
    <name type="scientific">Durio zibethinus</name>
    <name type="common">Durian</name>
    <dbReference type="NCBI Taxonomy" id="66656"/>
    <lineage>
        <taxon>Eukaryota</taxon>
        <taxon>Viridiplantae</taxon>
        <taxon>Streptophyta</taxon>
        <taxon>Embryophyta</taxon>
        <taxon>Tracheophyta</taxon>
        <taxon>Spermatophyta</taxon>
        <taxon>Magnoliopsida</taxon>
        <taxon>eudicotyledons</taxon>
        <taxon>Gunneridae</taxon>
        <taxon>Pentapetalae</taxon>
        <taxon>rosids</taxon>
        <taxon>malvids</taxon>
        <taxon>Malvales</taxon>
        <taxon>Malvaceae</taxon>
        <taxon>Helicteroideae</taxon>
        <taxon>Durio</taxon>
    </lineage>
</organism>
<dbReference type="RefSeq" id="XP_022753323.1">
    <property type="nucleotide sequence ID" value="XM_022897588.1"/>
</dbReference>
<keyword evidence="3" id="KW-0677">Repeat</keyword>
<dbReference type="PANTHER" id="PTHR33463">
    <property type="entry name" value="NB-ARC DOMAIN-CONTAINING PROTEIN-RELATED"/>
    <property type="match status" value="1"/>
</dbReference>
<feature type="domain" description="Disease resistance protein At4g27190-like leucine-rich repeats" evidence="9">
    <location>
        <begin position="893"/>
        <end position="945"/>
    </location>
</feature>
<dbReference type="FunFam" id="3.40.50.300:FF:001091">
    <property type="entry name" value="Probable disease resistance protein At1g61300"/>
    <property type="match status" value="1"/>
</dbReference>
<evidence type="ECO:0000259" key="8">
    <source>
        <dbReference type="Pfam" id="PF00931"/>
    </source>
</evidence>
<dbReference type="InterPro" id="IPR002182">
    <property type="entry name" value="NB-ARC"/>
</dbReference>
<feature type="domain" description="NB-ARC" evidence="8">
    <location>
        <begin position="166"/>
        <end position="332"/>
    </location>
</feature>
<dbReference type="PRINTS" id="PR00364">
    <property type="entry name" value="DISEASERSIST"/>
</dbReference>
<evidence type="ECO:0000256" key="4">
    <source>
        <dbReference type="ARBA" id="ARBA00022741"/>
    </source>
</evidence>
<dbReference type="PROSITE" id="PS51450">
    <property type="entry name" value="LRR"/>
    <property type="match status" value="1"/>
</dbReference>
<feature type="domain" description="Disease resistance protein At4g27190-like leucine-rich repeats" evidence="9">
    <location>
        <begin position="1093"/>
        <end position="1139"/>
    </location>
</feature>
<dbReference type="Gene3D" id="3.40.50.300">
    <property type="entry name" value="P-loop containing nucleotide triphosphate hydrolases"/>
    <property type="match status" value="1"/>
</dbReference>
<dbReference type="SUPFAM" id="SSF52058">
    <property type="entry name" value="L domain-like"/>
    <property type="match status" value="1"/>
</dbReference>
<dbReference type="GO" id="GO:0006952">
    <property type="term" value="P:defense response"/>
    <property type="evidence" value="ECO:0007669"/>
    <property type="project" value="UniProtKB-KW"/>
</dbReference>
<evidence type="ECO:0000256" key="3">
    <source>
        <dbReference type="ARBA" id="ARBA00022737"/>
    </source>
</evidence>
<dbReference type="InterPro" id="IPR032675">
    <property type="entry name" value="LRR_dom_sf"/>
</dbReference>
<comment type="similarity">
    <text evidence="1">Belongs to the disease resistance NB-LRR family.</text>
</comment>
<dbReference type="InterPro" id="IPR001611">
    <property type="entry name" value="Leu-rich_rpt"/>
</dbReference>
<evidence type="ECO:0000313" key="13">
    <source>
        <dbReference type="RefSeq" id="XP_022753323.1"/>
    </source>
</evidence>
<dbReference type="InterPro" id="IPR057135">
    <property type="entry name" value="At4g27190-like_LRR"/>
</dbReference>
<dbReference type="SUPFAM" id="SSF52540">
    <property type="entry name" value="P-loop containing nucleoside triphosphate hydrolases"/>
    <property type="match status" value="1"/>
</dbReference>